<dbReference type="OrthoDB" id="6693997at2"/>
<protein>
    <submittedName>
        <fullName evidence="1">Uncharacterized protein</fullName>
    </submittedName>
</protein>
<name>A0A127Q5K2_9BURK</name>
<dbReference type="STRING" id="279113.CPter91_2998"/>
<dbReference type="Proteomes" id="UP000074561">
    <property type="component" value="Chromosome"/>
</dbReference>
<dbReference type="RefSeq" id="WP_061941241.1">
    <property type="nucleotide sequence ID" value="NZ_CP013234.1"/>
</dbReference>
<evidence type="ECO:0000313" key="2">
    <source>
        <dbReference type="Proteomes" id="UP000074561"/>
    </source>
</evidence>
<sequence>MKPTITAQDIQAMVSHWLSTPPNGYLGSDYGADPQSLLQNPMAAGIGDAFIGKMHEDVPALEAMPAGAVNVFYADALPDRRELIVDVAGWQERVS</sequence>
<accession>A0A127Q5K2</accession>
<organism evidence="1 2">
    <name type="scientific">Collimonas pratensis</name>
    <dbReference type="NCBI Taxonomy" id="279113"/>
    <lineage>
        <taxon>Bacteria</taxon>
        <taxon>Pseudomonadati</taxon>
        <taxon>Pseudomonadota</taxon>
        <taxon>Betaproteobacteria</taxon>
        <taxon>Burkholderiales</taxon>
        <taxon>Oxalobacteraceae</taxon>
        <taxon>Collimonas</taxon>
    </lineage>
</organism>
<dbReference type="KEGG" id="cpra:CPter91_2998"/>
<dbReference type="EMBL" id="CP013234">
    <property type="protein sequence ID" value="AMP05339.1"/>
    <property type="molecule type" value="Genomic_DNA"/>
</dbReference>
<gene>
    <name evidence="1" type="ORF">CPter91_2998</name>
</gene>
<reference evidence="1 2" key="1">
    <citation type="submission" date="2015-11" db="EMBL/GenBank/DDBJ databases">
        <title>Exploring the genomic traits of fungus-feeding bacterial genus Collimonas.</title>
        <authorList>
            <person name="Song C."/>
            <person name="Schmidt R."/>
            <person name="de Jager V."/>
            <person name="Krzyzanowska D."/>
            <person name="Jongedijk E."/>
            <person name="Cankar K."/>
            <person name="Beekwilder J."/>
            <person name="van Veen A."/>
            <person name="de Boer W."/>
            <person name="van Veen J.A."/>
            <person name="Garbeva P."/>
        </authorList>
    </citation>
    <scope>NUCLEOTIDE SEQUENCE [LARGE SCALE GENOMIC DNA]</scope>
    <source>
        <strain evidence="1 2">Ter91</strain>
    </source>
</reference>
<proteinExistence type="predicted"/>
<dbReference type="AlphaFoldDB" id="A0A127Q5K2"/>
<evidence type="ECO:0000313" key="1">
    <source>
        <dbReference type="EMBL" id="AMP05339.1"/>
    </source>
</evidence>
<dbReference type="PATRIC" id="fig|279113.9.peg.2963"/>